<dbReference type="Pfam" id="PF05345">
    <property type="entry name" value="He_PIG"/>
    <property type="match status" value="1"/>
</dbReference>
<gene>
    <name evidence="1" type="ORF">SCARR_02499</name>
</gene>
<dbReference type="Gene3D" id="3.40.50.880">
    <property type="match status" value="1"/>
</dbReference>
<reference evidence="1 2" key="1">
    <citation type="submission" date="2019-04" db="EMBL/GenBank/DDBJ databases">
        <authorList>
            <person name="Van Vliet M D."/>
        </authorList>
    </citation>
    <scope>NUCLEOTIDE SEQUENCE [LARGE SCALE GENOMIC DNA]</scope>
    <source>
        <strain evidence="1 2">F21</strain>
    </source>
</reference>
<sequence length="1183" mass="130278">MSNRLSLLIVSVSALVVFGSSFSYAGIYFGETNDAAYISLSNQVEAVYSALTNQMATAEGLGVNTDYAQVTQVTLELFKDEYAPWDRANPDKIDYAYTEKAIFATADPVYAAYGAAGLPFDELADCLEIAQAATNELQQQIDGAIELQDPPDFSTGTMTLNNAHYELDGQKVIPSRFFWQPENDEDIWQAFGRMGASFYGLYWNMTDTNTANNNAVVNDVKNLASEGASPVEFWHATVVGNVTTNHWMWDYPETVLGDGYRFFNEYDIDSPLVRQWESNLFNKVMAPALSELGTGLRYHLLNNEPRFPIRQGNGDSRHNVSSYTYDNFAVWLADKYSTFSNLNAVYGTGYASFAQASTANYVVNDGVSETLQGGPIWYDWCKFNQERVNDWHTFLNDSVKSIDSTPSTHIKVWGEGSIHTPYQDQGIDYEYLSKMVDLPGSDSQCTPLKSEYENRENDDWKNRYAFEWRNQAVMMDFIKSMSPDKPYLDSEWHGFLGTRWRDFHMEEEYVRAILWMSAQQGLSSINAWFWNRNYTSSDPAVRNGYRQRVEFVGGPAVEPIMMNAFGRTMKEINAHADTFASMVPELRHYIVYYNKDSAIQDNTYSDNMTDVFEALKLLNVPVGFTTPTELASVSNAMQTVIVPRTEYISAADLAALESFKSEGGEIVLVDSASCFMKTELGAVRAGGTSLTNCTSVSHNEAVYTMAADFEAVLVSRKPDQPVQCSITDTNSGKSYGVICAQSEDLVSGVQIVSLINLSQDPRVVSLSTSELGSVTNLITGQTGTNVVVMAPQDVLLLRLENTGSDNPLWNSFVSEYELSGVRTNNADVDRLTDWGEYIFGGNPTNPADEGLLPFFNAASGDYSFYLRNDNSLIARVVSTTNLQGGVWATNDIVDVLASDGLMGTNATSIGTTNEQLFIKLLVDESGPFNFAPSFTADPFSKPNAVKDVAYNSSISGDASDPESDPLTFSKVSGPVWLHVATNGALSGTPLVGNVGTNQFDVRVEAIGGSDAATLEIIVDASTGIEVLTHDDFEDALDNAGWGSWTEGGNGVDSRRLDNASYAIGSYSLNIRDDTGDDASVLLESPLDLSSRTQLTIGFSYYPRGMEAGEDFWVQFSDNNGASWTTVATYISGTTFTNDVRAFPQVILDSGSYSFTTNVNIRFVCDASEDNDNVYLDNIVITAQ</sequence>
<name>A0A6C2UMW5_9BACT</name>
<evidence type="ECO:0008006" key="3">
    <source>
        <dbReference type="Google" id="ProtNLM"/>
    </source>
</evidence>
<evidence type="ECO:0000313" key="1">
    <source>
        <dbReference type="EMBL" id="VGO20436.1"/>
    </source>
</evidence>
<dbReference type="EMBL" id="CAAHFH010000001">
    <property type="protein sequence ID" value="VGO20436.1"/>
    <property type="molecule type" value="Genomic_DNA"/>
</dbReference>
<evidence type="ECO:0000313" key="2">
    <source>
        <dbReference type="Proteomes" id="UP000346198"/>
    </source>
</evidence>
<dbReference type="InterPro" id="IPR029062">
    <property type="entry name" value="Class_I_gatase-like"/>
</dbReference>
<dbReference type="Gene3D" id="2.60.40.10">
    <property type="entry name" value="Immunoglobulins"/>
    <property type="match status" value="1"/>
</dbReference>
<dbReference type="Gene3D" id="3.20.20.80">
    <property type="entry name" value="Glycosidases"/>
    <property type="match status" value="1"/>
</dbReference>
<protein>
    <recommendedName>
        <fullName evidence="3">Glycoside hydrolase family 42 N-terminal domain-containing protein</fullName>
    </recommendedName>
</protein>
<dbReference type="AlphaFoldDB" id="A0A6C2UMW5"/>
<proteinExistence type="predicted"/>
<dbReference type="CDD" id="cd03143">
    <property type="entry name" value="A4_beta-galactosidase_middle_domain"/>
    <property type="match status" value="1"/>
</dbReference>
<dbReference type="Proteomes" id="UP000346198">
    <property type="component" value="Unassembled WGS sequence"/>
</dbReference>
<organism evidence="1 2">
    <name type="scientific">Pontiella sulfatireligans</name>
    <dbReference type="NCBI Taxonomy" id="2750658"/>
    <lineage>
        <taxon>Bacteria</taxon>
        <taxon>Pseudomonadati</taxon>
        <taxon>Kiritimatiellota</taxon>
        <taxon>Kiritimatiellia</taxon>
        <taxon>Kiritimatiellales</taxon>
        <taxon>Pontiellaceae</taxon>
        <taxon>Pontiella</taxon>
    </lineage>
</organism>
<keyword evidence="2" id="KW-1185">Reference proteome</keyword>
<dbReference type="InterPro" id="IPR013783">
    <property type="entry name" value="Ig-like_fold"/>
</dbReference>
<dbReference type="RefSeq" id="WP_136061856.1">
    <property type="nucleotide sequence ID" value="NZ_CAAHFH010000001.1"/>
</dbReference>
<accession>A0A6C2UMW5</accession>
<dbReference type="Gene3D" id="2.60.120.260">
    <property type="entry name" value="Galactose-binding domain-like"/>
    <property type="match status" value="1"/>
</dbReference>